<evidence type="ECO:0000313" key="3">
    <source>
        <dbReference type="EMBL" id="KZE37116.1"/>
    </source>
</evidence>
<dbReference type="AlphaFoldDB" id="A0A163EST7"/>
<name>A0A163EST7_9BACL</name>
<reference evidence="3 4" key="1">
    <citation type="submission" date="2016-01" db="EMBL/GenBank/DDBJ databases">
        <title>Whole genome sequencing of Bhargavaea cecembensis T14.</title>
        <authorList>
            <person name="Hong K.W."/>
        </authorList>
    </citation>
    <scope>NUCLEOTIDE SEQUENCE [LARGE SCALE GENOMIC DNA]</scope>
    <source>
        <strain evidence="3 4">T14</strain>
    </source>
</reference>
<evidence type="ECO:0000313" key="4">
    <source>
        <dbReference type="Proteomes" id="UP000076490"/>
    </source>
</evidence>
<protein>
    <recommendedName>
        <fullName evidence="5">Distant relative of cell wall-associated hydrolase</fullName>
    </recommendedName>
</protein>
<dbReference type="InterPro" id="IPR038765">
    <property type="entry name" value="Papain-like_cys_pep_sf"/>
</dbReference>
<sequence length="224" mass="25541">MKITNDKAGPAFRNGPGPDNRGNTIVKEIYIVLTDTGTVLSKIIRRYTGCPLNHVSIAFDERLDEMYSFGRVQQHNPFSGGFVKERAGKGLLKDAQCAVFRFRVTEDELRRIRERILEIERERDRYTYNFIGLIGVVLNREICRKRAYFCSQFVVAMLATAGIRITDEPAWRAQARHFTQSSLLEPVYEGLIGNYVAPGNIVTISPRRGIRARLSRVPFRRSAS</sequence>
<dbReference type="RefSeq" id="WP_063182057.1">
    <property type="nucleotide sequence ID" value="NZ_LQNT01000011.1"/>
</dbReference>
<comment type="caution">
    <text evidence="3">The sequence shown here is derived from an EMBL/GenBank/DDBJ whole genome shotgun (WGS) entry which is preliminary data.</text>
</comment>
<dbReference type="Proteomes" id="UP000076490">
    <property type="component" value="Unassembled WGS sequence"/>
</dbReference>
<keyword evidence="1" id="KW-0175">Coiled coil</keyword>
<dbReference type="OrthoDB" id="1645744at2"/>
<evidence type="ECO:0000256" key="1">
    <source>
        <dbReference type="SAM" id="Coils"/>
    </source>
</evidence>
<dbReference type="EMBL" id="LQNT01000011">
    <property type="protein sequence ID" value="KZE37116.1"/>
    <property type="molecule type" value="Genomic_DNA"/>
</dbReference>
<proteinExistence type="predicted"/>
<dbReference type="Gene3D" id="3.90.1720.10">
    <property type="entry name" value="endopeptidase domain like (from Nostoc punctiforme)"/>
    <property type="match status" value="1"/>
</dbReference>
<gene>
    <name evidence="3" type="ORF">AV656_11070</name>
</gene>
<dbReference type="SUPFAM" id="SSF54001">
    <property type="entry name" value="Cysteine proteinases"/>
    <property type="match status" value="1"/>
</dbReference>
<evidence type="ECO:0008006" key="5">
    <source>
        <dbReference type="Google" id="ProtNLM"/>
    </source>
</evidence>
<evidence type="ECO:0000256" key="2">
    <source>
        <dbReference type="SAM" id="MobiDB-lite"/>
    </source>
</evidence>
<accession>A0A163EST7</accession>
<feature type="region of interest" description="Disordered" evidence="2">
    <location>
        <begin position="1"/>
        <end position="20"/>
    </location>
</feature>
<feature type="coiled-coil region" evidence="1">
    <location>
        <begin position="102"/>
        <end position="129"/>
    </location>
</feature>
<organism evidence="3 4">
    <name type="scientific">Bhargavaea cecembensis</name>
    <dbReference type="NCBI Taxonomy" id="394098"/>
    <lineage>
        <taxon>Bacteria</taxon>
        <taxon>Bacillati</taxon>
        <taxon>Bacillota</taxon>
        <taxon>Bacilli</taxon>
        <taxon>Bacillales</taxon>
        <taxon>Caryophanaceae</taxon>
        <taxon>Bhargavaea</taxon>
    </lineage>
</organism>